<evidence type="ECO:0000256" key="1">
    <source>
        <dbReference type="ARBA" id="ARBA00022737"/>
    </source>
</evidence>
<evidence type="ECO:0000313" key="4">
    <source>
        <dbReference type="EMBL" id="KOO32376.1"/>
    </source>
</evidence>
<dbReference type="InterPro" id="IPR001258">
    <property type="entry name" value="NHL_repeat"/>
</dbReference>
<evidence type="ECO:0000313" key="5">
    <source>
        <dbReference type="Proteomes" id="UP000037460"/>
    </source>
</evidence>
<comment type="caution">
    <text evidence="4">The sequence shown here is derived from an EMBL/GenBank/DDBJ whole genome shotgun (WGS) entry which is preliminary data.</text>
</comment>
<dbReference type="AlphaFoldDB" id="A0A0M0K0G2"/>
<keyword evidence="5" id="KW-1185">Reference proteome</keyword>
<dbReference type="InterPro" id="IPR036034">
    <property type="entry name" value="PDZ_sf"/>
</dbReference>
<organism evidence="4 5">
    <name type="scientific">Chrysochromulina tobinii</name>
    <dbReference type="NCBI Taxonomy" id="1460289"/>
    <lineage>
        <taxon>Eukaryota</taxon>
        <taxon>Haptista</taxon>
        <taxon>Haptophyta</taxon>
        <taxon>Prymnesiophyceae</taxon>
        <taxon>Prymnesiales</taxon>
        <taxon>Chrysochromulinaceae</taxon>
        <taxon>Chrysochromulina</taxon>
    </lineage>
</organism>
<evidence type="ECO:0000256" key="3">
    <source>
        <dbReference type="SAM" id="MobiDB-lite"/>
    </source>
</evidence>
<reference evidence="5" key="1">
    <citation type="journal article" date="2015" name="PLoS Genet.">
        <title>Genome Sequence and Transcriptome Analyses of Chrysochromulina tobin: Metabolic Tools for Enhanced Algal Fitness in the Prominent Order Prymnesiales (Haptophyceae).</title>
        <authorList>
            <person name="Hovde B.T."/>
            <person name="Deodato C.R."/>
            <person name="Hunsperger H.M."/>
            <person name="Ryken S.A."/>
            <person name="Yost W."/>
            <person name="Jha R.K."/>
            <person name="Patterson J."/>
            <person name="Monnat R.J. Jr."/>
            <person name="Barlow S.B."/>
            <person name="Starkenburg S.R."/>
            <person name="Cattolico R.A."/>
        </authorList>
    </citation>
    <scope>NUCLEOTIDE SEQUENCE</scope>
    <source>
        <strain evidence="5">CCMP291</strain>
    </source>
</reference>
<proteinExistence type="predicted"/>
<dbReference type="InterPro" id="IPR050952">
    <property type="entry name" value="TRIM-NHL_E3_ligases"/>
</dbReference>
<gene>
    <name evidence="4" type="ORF">Ctob_002318</name>
</gene>
<dbReference type="InterPro" id="IPR011042">
    <property type="entry name" value="6-blade_b-propeller_TolB-like"/>
</dbReference>
<name>A0A0M0K0G2_9EUKA</name>
<dbReference type="GO" id="GO:0008270">
    <property type="term" value="F:zinc ion binding"/>
    <property type="evidence" value="ECO:0007669"/>
    <property type="project" value="UniProtKB-KW"/>
</dbReference>
<feature type="region of interest" description="Disordered" evidence="3">
    <location>
        <begin position="397"/>
        <end position="418"/>
    </location>
</feature>
<accession>A0A0M0K0G2</accession>
<dbReference type="PANTHER" id="PTHR24104:SF25">
    <property type="entry name" value="PROTEIN LIN-41"/>
    <property type="match status" value="1"/>
</dbReference>
<dbReference type="Gene3D" id="2.120.10.30">
    <property type="entry name" value="TolB, C-terminal domain"/>
    <property type="match status" value="1"/>
</dbReference>
<dbReference type="SUPFAM" id="SSF63825">
    <property type="entry name" value="YWTD domain"/>
    <property type="match status" value="1"/>
</dbReference>
<feature type="repeat" description="NHL" evidence="2">
    <location>
        <begin position="151"/>
        <end position="194"/>
    </location>
</feature>
<keyword evidence="1" id="KW-0677">Repeat</keyword>
<dbReference type="Gene3D" id="2.30.42.10">
    <property type="match status" value="1"/>
</dbReference>
<dbReference type="Pfam" id="PF01436">
    <property type="entry name" value="NHL"/>
    <property type="match status" value="1"/>
</dbReference>
<dbReference type="Proteomes" id="UP000037460">
    <property type="component" value="Unassembled WGS sequence"/>
</dbReference>
<protein>
    <submittedName>
        <fullName evidence="4">Bbox zinc finger domain containing protein</fullName>
    </submittedName>
</protein>
<dbReference type="OrthoDB" id="6105938at2759"/>
<dbReference type="PANTHER" id="PTHR24104">
    <property type="entry name" value="E3 UBIQUITIN-PROTEIN LIGASE NHLRC1-RELATED"/>
    <property type="match status" value="1"/>
</dbReference>
<dbReference type="SUPFAM" id="SSF50156">
    <property type="entry name" value="PDZ domain-like"/>
    <property type="match status" value="1"/>
</dbReference>
<dbReference type="EMBL" id="JWZX01001788">
    <property type="protein sequence ID" value="KOO32376.1"/>
    <property type="molecule type" value="Genomic_DNA"/>
</dbReference>
<dbReference type="PROSITE" id="PS51125">
    <property type="entry name" value="NHL"/>
    <property type="match status" value="1"/>
</dbReference>
<evidence type="ECO:0000256" key="2">
    <source>
        <dbReference type="PROSITE-ProRule" id="PRU00504"/>
    </source>
</evidence>
<sequence>MASYDVTLSASSRASIALVQRAGATVVAACDPSDAAAAHLASGDVVLSINGVRVVASEWPPDLLDAESADEPLVMRVHRPAIAALAESAAASAQADVNSDAPLLGGSFGGYGVTPANFSMPCNVLRLPDGDVLVADAGGCRLQVCSANGELRRVLRCGRGHELNYPAGLCLAADGTSVYVADRGNCRVQLLRLSDGQSLASSGDGAVEAAGEELLNYPWGVALHNGRVYQGDSRAASDGEDPLGTPTALASPHAMVAAGDELYIAEYDAHCVTVLTMALTLPHAGIEDASLPAYGLLWDGSGRGCRCIGRRGTAPGEFVNPVGVAVHERTLFVSEFTGRRLQALTLGGVPLYLIAAPSGARLLGLCVGPERIHAGDFDSDQVHWWRRPDASVAVAPLRPTQRSQARRSSFEEDDFKMV</sequence>